<organism evidence="9 10">
    <name type="scientific">Ralstonia solanacearum</name>
    <name type="common">Pseudomonas solanacearum</name>
    <dbReference type="NCBI Taxonomy" id="305"/>
    <lineage>
        <taxon>Bacteria</taxon>
        <taxon>Pseudomonadati</taxon>
        <taxon>Pseudomonadota</taxon>
        <taxon>Betaproteobacteria</taxon>
        <taxon>Burkholderiales</taxon>
        <taxon>Burkholderiaceae</taxon>
        <taxon>Ralstonia</taxon>
        <taxon>Ralstonia solanacearum species complex</taxon>
    </lineage>
</organism>
<evidence type="ECO:0000259" key="7">
    <source>
        <dbReference type="PROSITE" id="PS00715"/>
    </source>
</evidence>
<keyword evidence="3 5" id="KW-0238">DNA-binding</keyword>
<evidence type="ECO:0000256" key="5">
    <source>
        <dbReference type="RuleBase" id="RU362124"/>
    </source>
</evidence>
<dbReference type="GO" id="GO:0006352">
    <property type="term" value="P:DNA-templated transcription initiation"/>
    <property type="evidence" value="ECO:0007669"/>
    <property type="project" value="InterPro"/>
</dbReference>
<dbReference type="Gene3D" id="1.10.10.10">
    <property type="entry name" value="Winged helix-like DNA-binding domain superfamily/Winged helix DNA-binding domain"/>
    <property type="match status" value="1"/>
</dbReference>
<feature type="region of interest" description="Disordered" evidence="6">
    <location>
        <begin position="779"/>
        <end position="817"/>
    </location>
</feature>
<dbReference type="InterPro" id="IPR009042">
    <property type="entry name" value="RNA_pol_sigma70_r1_2"/>
</dbReference>
<evidence type="ECO:0000256" key="1">
    <source>
        <dbReference type="ARBA" id="ARBA00023015"/>
    </source>
</evidence>
<dbReference type="PRINTS" id="PR00046">
    <property type="entry name" value="SIGMA70FCT"/>
</dbReference>
<dbReference type="InterPro" id="IPR013325">
    <property type="entry name" value="RNA_pol_sigma_r2"/>
</dbReference>
<evidence type="ECO:0000256" key="4">
    <source>
        <dbReference type="ARBA" id="ARBA00023163"/>
    </source>
</evidence>
<dbReference type="GO" id="GO:0003677">
    <property type="term" value="F:DNA binding"/>
    <property type="evidence" value="ECO:0007669"/>
    <property type="project" value="UniProtKB-KW"/>
</dbReference>
<dbReference type="EMBL" id="CP022759">
    <property type="protein sequence ID" value="AXV80081.1"/>
    <property type="molecule type" value="Genomic_DNA"/>
</dbReference>
<dbReference type="InterPro" id="IPR013324">
    <property type="entry name" value="RNA_pol_sigma_r3/r4-like"/>
</dbReference>
<dbReference type="NCBIfam" id="TIGR02937">
    <property type="entry name" value="sigma70-ECF"/>
    <property type="match status" value="1"/>
</dbReference>
<dbReference type="InterPro" id="IPR014284">
    <property type="entry name" value="RNA_pol_sigma-70_dom"/>
</dbReference>
<evidence type="ECO:0000256" key="2">
    <source>
        <dbReference type="ARBA" id="ARBA00023082"/>
    </source>
</evidence>
<dbReference type="Proteomes" id="UP000261758">
    <property type="component" value="Chromosome"/>
</dbReference>
<evidence type="ECO:0000313" key="9">
    <source>
        <dbReference type="EMBL" id="AXV80081.1"/>
    </source>
</evidence>
<feature type="domain" description="RNA polymerase sigma-70" evidence="7">
    <location>
        <begin position="577"/>
        <end position="590"/>
    </location>
</feature>
<dbReference type="InterPro" id="IPR007630">
    <property type="entry name" value="RNA_pol_sigma70_r4"/>
</dbReference>
<dbReference type="CDD" id="cd06171">
    <property type="entry name" value="Sigma70_r4"/>
    <property type="match status" value="1"/>
</dbReference>
<feature type="region of interest" description="Disordered" evidence="6">
    <location>
        <begin position="89"/>
        <end position="130"/>
    </location>
</feature>
<comment type="function">
    <text evidence="5">Sigma factors are initiation factors that promote the attachment of RNA polymerase to specific initiation sites and are then released.</text>
</comment>
<keyword evidence="4 5" id="KW-0804">Transcription</keyword>
<feature type="region of interest" description="Disordered" evidence="6">
    <location>
        <begin position="42"/>
        <end position="61"/>
    </location>
</feature>
<evidence type="ECO:0000256" key="6">
    <source>
        <dbReference type="SAM" id="MobiDB-lite"/>
    </source>
</evidence>
<dbReference type="Gene3D" id="1.10.601.10">
    <property type="entry name" value="RNA Polymerase Primary Sigma Factor"/>
    <property type="match status" value="2"/>
</dbReference>
<reference evidence="9 10" key="1">
    <citation type="submission" date="2017-08" db="EMBL/GenBank/DDBJ databases">
        <title>Genome sequences of Ralstonia solanacearum Species Complex (RSSC) isolated from Potato bacterial wilts in Korea.</title>
        <authorList>
            <person name="Cho H."/>
            <person name="Song E.-S."/>
            <person name="Lee Y.K."/>
            <person name="Lee S."/>
            <person name="Lee S.-W."/>
            <person name="Jo A."/>
            <person name="Kim J.-G."/>
            <person name="Hwang I."/>
        </authorList>
    </citation>
    <scope>NUCLEOTIDE SEQUENCE [LARGE SCALE GENOMIC DNA]</scope>
    <source>
        <strain evidence="9 10">T98</strain>
    </source>
</reference>
<dbReference type="InterPro" id="IPR000943">
    <property type="entry name" value="RNA_pol_sigma70"/>
</dbReference>
<keyword evidence="1 5" id="KW-0805">Transcription regulation</keyword>
<feature type="domain" description="RNA polymerase sigma-70" evidence="8">
    <location>
        <begin position="739"/>
        <end position="765"/>
    </location>
</feature>
<dbReference type="InterPro" id="IPR050239">
    <property type="entry name" value="Sigma-70_RNA_pol_init_factors"/>
</dbReference>
<dbReference type="Pfam" id="PF00140">
    <property type="entry name" value="Sigma70_r1_2"/>
    <property type="match status" value="1"/>
</dbReference>
<dbReference type="Pfam" id="PF04545">
    <property type="entry name" value="Sigma70_r4"/>
    <property type="match status" value="1"/>
</dbReference>
<dbReference type="InterPro" id="IPR007627">
    <property type="entry name" value="RNA_pol_sigma70_r2"/>
</dbReference>
<protein>
    <recommendedName>
        <fullName evidence="5">RNA polymerase sigma factor</fullName>
    </recommendedName>
</protein>
<dbReference type="InterPro" id="IPR036388">
    <property type="entry name" value="WH-like_DNA-bd_sf"/>
</dbReference>
<accession>A0AAD0S419</accession>
<keyword evidence="2 5" id="KW-0731">Sigma factor</keyword>
<evidence type="ECO:0000313" key="10">
    <source>
        <dbReference type="Proteomes" id="UP000261758"/>
    </source>
</evidence>
<dbReference type="SUPFAM" id="SSF88659">
    <property type="entry name" value="Sigma3 and sigma4 domains of RNA polymerase sigma factors"/>
    <property type="match status" value="1"/>
</dbReference>
<gene>
    <name evidence="9" type="ORF">CJO77_00025</name>
</gene>
<dbReference type="PROSITE" id="PS00716">
    <property type="entry name" value="SIGMA70_2"/>
    <property type="match status" value="1"/>
</dbReference>
<dbReference type="AlphaFoldDB" id="A0AAD0S419"/>
<feature type="region of interest" description="Disordered" evidence="6">
    <location>
        <begin position="149"/>
        <end position="189"/>
    </location>
</feature>
<dbReference type="PANTHER" id="PTHR30603:SF60">
    <property type="entry name" value="RNA POLYMERASE SIGMA FACTOR RPOD"/>
    <property type="match status" value="1"/>
</dbReference>
<dbReference type="Pfam" id="PF04542">
    <property type="entry name" value="Sigma70_r2"/>
    <property type="match status" value="1"/>
</dbReference>
<dbReference type="GO" id="GO:0016987">
    <property type="term" value="F:sigma factor activity"/>
    <property type="evidence" value="ECO:0007669"/>
    <property type="project" value="UniProtKB-KW"/>
</dbReference>
<feature type="compositionally biased region" description="Basic residues" evidence="6">
    <location>
        <begin position="797"/>
        <end position="807"/>
    </location>
</feature>
<evidence type="ECO:0000259" key="8">
    <source>
        <dbReference type="PROSITE" id="PS00716"/>
    </source>
</evidence>
<dbReference type="PROSITE" id="PS00715">
    <property type="entry name" value="SIGMA70_1"/>
    <property type="match status" value="1"/>
</dbReference>
<comment type="similarity">
    <text evidence="5">Belongs to the sigma-70 factor family.</text>
</comment>
<name>A0AAD0S419_RALSL</name>
<feature type="compositionally biased region" description="Polar residues" evidence="6">
    <location>
        <begin position="42"/>
        <end position="55"/>
    </location>
</feature>
<sequence>MNAGANVLAVDFAGRDALTIARECGASAAAEAIAEYLANRGANQAGSTETSTSVDGTELPTPALGGLNVSGDRWISAAVEPLPIDSVHEGSHRESFAKAPTNRAATGRASLGTGPLHGESVPSERQPTGGTLNQVAPHVVDEAVAAGGGDLCESDAQQPDIELPPLLPQKSDAQTRSCEPPDELIDGLNSRDRENLPLVELTFGDWEAVEISEPPHDDPTVAMSAAERQRRIDSHTPIDHSAAWDDFVAFLPESAKPQPRANDQGFRESLRELLLRALREGSIPRVAIEDAMSNRADGEERDLHAETALEFVLGDMGAEVDERLEFPSAIPSENFKVIVDPVETEDEEAEVDKAILHFEDLLSDKNDPLRIYHRAAVKHSLLSAEQEIDYARKMENAIARALDALAKWPLGLNRLLAETHKAASTSYLSTIVVMRGDDSDDIDQDADLDELADAIPDLKVDLQEIHAPAELMDKEESPGAVDDPIGILASIQAMATESMEDATAVSLRHELGRLRFRRPFLIRLEEVAKGDTHPDASAYRSAIAELIRYRDHMMQANLRLVMDIARHRMHSGLRVEDLIQEGNLGLLKAVDRFDWRRGFRFSTMAIWWIKQQIGRGIFDTALEIRLPVHIHQKISRGRRETESFEHVRGKPASLSERATICNMTLDKFELAARALSEPLSIEGAQQVGYFKSEESDEPFARMSEDDDARLVEEVLTKLKTKDAEVLRLRFGIGVLEALTLEQIGEILGVTRERVRQIEAAAMQKLSSPFSREALMKALGRVPPQRKTQSDDEEARTKSKTSHKKSAKARSNESASTLDLAKDVDSGCWTHVMPVPPSEEVARPISASMQRLLDAARELGVRVTQDPSGSNAGFIFSEIDHRDRRGRKLIRDLLGTGFTWQPGIGYRR</sequence>
<dbReference type="SUPFAM" id="SSF88946">
    <property type="entry name" value="Sigma2 domain of RNA polymerase sigma factors"/>
    <property type="match status" value="1"/>
</dbReference>
<dbReference type="PANTHER" id="PTHR30603">
    <property type="entry name" value="RNA POLYMERASE SIGMA FACTOR RPO"/>
    <property type="match status" value="1"/>
</dbReference>
<proteinExistence type="inferred from homology"/>
<evidence type="ECO:0000256" key="3">
    <source>
        <dbReference type="ARBA" id="ARBA00023125"/>
    </source>
</evidence>